<dbReference type="Pfam" id="PF00672">
    <property type="entry name" value="HAMP"/>
    <property type="match status" value="4"/>
</dbReference>
<dbReference type="SUPFAM" id="SSF47384">
    <property type="entry name" value="Homodimeric domain of signal transducing histidine kinase"/>
    <property type="match status" value="1"/>
</dbReference>
<reference evidence="14 15" key="1">
    <citation type="submission" date="2015-08" db="EMBL/GenBank/DDBJ databases">
        <authorList>
            <person name="Babu N.S."/>
            <person name="Beckwith C.J."/>
            <person name="Beseler K.G."/>
            <person name="Brison A."/>
            <person name="Carone J.V."/>
            <person name="Caskin T.P."/>
            <person name="Diamond M."/>
            <person name="Durham M.E."/>
            <person name="Foxe J.M."/>
            <person name="Go M."/>
            <person name="Henderson B.A."/>
            <person name="Jones I.B."/>
            <person name="McGettigan J.A."/>
            <person name="Micheletti S.J."/>
            <person name="Nasrallah M.E."/>
            <person name="Ortiz D."/>
            <person name="Piller C.R."/>
            <person name="Privatt S.R."/>
            <person name="Schneider S.L."/>
            <person name="Sharp S."/>
            <person name="Smith T.C."/>
            <person name="Stanton J.D."/>
            <person name="Ullery H.E."/>
            <person name="Wilson R.J."/>
            <person name="Serrano M.G."/>
            <person name="Buck G."/>
            <person name="Lee V."/>
            <person name="Wang Y."/>
            <person name="Carvalho R."/>
            <person name="Voegtly L."/>
            <person name="Shi R."/>
            <person name="Duckworth R."/>
            <person name="Johnson A."/>
            <person name="Loviza R."/>
            <person name="Walstead R."/>
            <person name="Shah Z."/>
            <person name="Kiflezghi M."/>
            <person name="Wade K."/>
            <person name="Ball S.L."/>
            <person name="Bradley K.W."/>
            <person name="Asai D.J."/>
            <person name="Bowman C.A."/>
            <person name="Russell D.A."/>
            <person name="Pope W.H."/>
            <person name="Jacobs-Sera D."/>
            <person name="Hendrix R.W."/>
            <person name="Hatfull G.F."/>
        </authorList>
    </citation>
    <scope>NUCLEOTIDE SEQUENCE [LARGE SCALE GENOMIC DNA]</scope>
    <source>
        <strain evidence="14 15">DSM 27710</strain>
    </source>
</reference>
<dbReference type="SUPFAM" id="SSF52172">
    <property type="entry name" value="CheY-like"/>
    <property type="match status" value="1"/>
</dbReference>
<dbReference type="SMART" id="SM00304">
    <property type="entry name" value="HAMP"/>
    <property type="match status" value="7"/>
</dbReference>
<protein>
    <recommendedName>
        <fullName evidence="3">histidine kinase</fullName>
        <ecNumber evidence="3">2.7.13.3</ecNumber>
    </recommendedName>
</protein>
<evidence type="ECO:0000256" key="10">
    <source>
        <dbReference type="SAM" id="MobiDB-lite"/>
    </source>
</evidence>
<feature type="modified residue" description="4-aspartylphosphate" evidence="8">
    <location>
        <position position="1157"/>
    </location>
</feature>
<dbReference type="FunFam" id="1.20.120.1530:FF:000002">
    <property type="entry name" value="Two-component osmosensing histidine kinase"/>
    <property type="match status" value="2"/>
</dbReference>
<feature type="region of interest" description="Disordered" evidence="10">
    <location>
        <begin position="1"/>
        <end position="21"/>
    </location>
</feature>
<dbReference type="InterPro" id="IPR001789">
    <property type="entry name" value="Sig_transdc_resp-reg_receiver"/>
</dbReference>
<feature type="domain" description="Response regulatory" evidence="12">
    <location>
        <begin position="1107"/>
        <end position="1224"/>
    </location>
</feature>
<evidence type="ECO:0000256" key="6">
    <source>
        <dbReference type="ARBA" id="ARBA00022777"/>
    </source>
</evidence>
<dbReference type="Gene3D" id="3.30.565.10">
    <property type="entry name" value="Histidine kinase-like ATPase, C-terminal domain"/>
    <property type="match status" value="1"/>
</dbReference>
<dbReference type="PROSITE" id="PS50885">
    <property type="entry name" value="HAMP"/>
    <property type="match status" value="7"/>
</dbReference>
<dbReference type="PROSITE" id="PS50109">
    <property type="entry name" value="HIS_KIN"/>
    <property type="match status" value="1"/>
</dbReference>
<feature type="domain" description="HAMP" evidence="13">
    <location>
        <begin position="109"/>
        <end position="161"/>
    </location>
</feature>
<dbReference type="CDD" id="cd17546">
    <property type="entry name" value="REC_hyHK_CKI1_RcsC-like"/>
    <property type="match status" value="1"/>
</dbReference>
<dbReference type="InterPro" id="IPR036097">
    <property type="entry name" value="HisK_dim/P_sf"/>
</dbReference>
<feature type="domain" description="HAMP" evidence="13">
    <location>
        <begin position="385"/>
        <end position="437"/>
    </location>
</feature>
<organism evidence="14 15">
    <name type="scientific">Vulgatibacter incomptus</name>
    <dbReference type="NCBI Taxonomy" id="1391653"/>
    <lineage>
        <taxon>Bacteria</taxon>
        <taxon>Pseudomonadati</taxon>
        <taxon>Myxococcota</taxon>
        <taxon>Myxococcia</taxon>
        <taxon>Myxococcales</taxon>
        <taxon>Cystobacterineae</taxon>
        <taxon>Vulgatibacteraceae</taxon>
        <taxon>Vulgatibacter</taxon>
    </lineage>
</organism>
<feature type="domain" description="Histidine kinase" evidence="11">
    <location>
        <begin position="850"/>
        <end position="1069"/>
    </location>
</feature>
<evidence type="ECO:0000259" key="13">
    <source>
        <dbReference type="PROSITE" id="PS50885"/>
    </source>
</evidence>
<evidence type="ECO:0000256" key="3">
    <source>
        <dbReference type="ARBA" id="ARBA00012438"/>
    </source>
</evidence>
<feature type="domain" description="HAMP" evidence="13">
    <location>
        <begin position="477"/>
        <end position="529"/>
    </location>
</feature>
<dbReference type="STRING" id="1391653.AKJ08_1361"/>
<keyword evidence="5" id="KW-0808">Transferase</keyword>
<evidence type="ECO:0000259" key="11">
    <source>
        <dbReference type="PROSITE" id="PS50109"/>
    </source>
</evidence>
<dbReference type="EMBL" id="CP012332">
    <property type="protein sequence ID" value="AKU90974.1"/>
    <property type="molecule type" value="Genomic_DNA"/>
</dbReference>
<dbReference type="SMART" id="SM00448">
    <property type="entry name" value="REC"/>
    <property type="match status" value="1"/>
</dbReference>
<dbReference type="PRINTS" id="PR00344">
    <property type="entry name" value="BCTRLSENSOR"/>
</dbReference>
<dbReference type="PATRIC" id="fig|1391653.3.peg.1430"/>
<feature type="compositionally biased region" description="Low complexity" evidence="10">
    <location>
        <begin position="1"/>
        <end position="10"/>
    </location>
</feature>
<dbReference type="OrthoDB" id="9796305at2"/>
<keyword evidence="7" id="KW-0902">Two-component regulatory system</keyword>
<keyword evidence="9" id="KW-0175">Coiled coil</keyword>
<dbReference type="CDD" id="cd16922">
    <property type="entry name" value="HATPase_EvgS-ArcB-TorS-like"/>
    <property type="match status" value="1"/>
</dbReference>
<dbReference type="CDD" id="cd00082">
    <property type="entry name" value="HisKA"/>
    <property type="match status" value="1"/>
</dbReference>
<dbReference type="Gene3D" id="3.30.450.40">
    <property type="match status" value="1"/>
</dbReference>
<dbReference type="SMART" id="SM00388">
    <property type="entry name" value="HisKA"/>
    <property type="match status" value="1"/>
</dbReference>
<dbReference type="Gene3D" id="1.20.120.1530">
    <property type="match status" value="3"/>
</dbReference>
<dbReference type="SUPFAM" id="SSF55874">
    <property type="entry name" value="ATPase domain of HSP90 chaperone/DNA topoisomerase II/histidine kinase"/>
    <property type="match status" value="1"/>
</dbReference>
<dbReference type="InterPro" id="IPR036890">
    <property type="entry name" value="HATPase_C_sf"/>
</dbReference>
<accession>A0A0K1PCX4</accession>
<name>A0A0K1PCX4_9BACT</name>
<evidence type="ECO:0000313" key="15">
    <source>
        <dbReference type="Proteomes" id="UP000055590"/>
    </source>
</evidence>
<dbReference type="EC" id="2.7.13.3" evidence="3"/>
<dbReference type="GO" id="GO:0000155">
    <property type="term" value="F:phosphorelay sensor kinase activity"/>
    <property type="evidence" value="ECO:0007669"/>
    <property type="project" value="InterPro"/>
</dbReference>
<feature type="domain" description="HAMP" evidence="13">
    <location>
        <begin position="201"/>
        <end position="253"/>
    </location>
</feature>
<comment type="subcellular location">
    <subcellularLocation>
        <location evidence="2">Membrane</location>
    </subcellularLocation>
</comment>
<dbReference type="Proteomes" id="UP000055590">
    <property type="component" value="Chromosome"/>
</dbReference>
<feature type="domain" description="HAMP" evidence="13">
    <location>
        <begin position="22"/>
        <end position="69"/>
    </location>
</feature>
<feature type="domain" description="HAMP" evidence="13">
    <location>
        <begin position="569"/>
        <end position="621"/>
    </location>
</feature>
<evidence type="ECO:0000256" key="7">
    <source>
        <dbReference type="ARBA" id="ARBA00023012"/>
    </source>
</evidence>
<dbReference type="InterPro" id="IPR003018">
    <property type="entry name" value="GAF"/>
</dbReference>
<feature type="region of interest" description="Disordered" evidence="10">
    <location>
        <begin position="1073"/>
        <end position="1101"/>
    </location>
</feature>
<dbReference type="Pfam" id="PF00512">
    <property type="entry name" value="HisKA"/>
    <property type="match status" value="1"/>
</dbReference>
<keyword evidence="15" id="KW-1185">Reference proteome</keyword>
<feature type="compositionally biased region" description="Basic and acidic residues" evidence="10">
    <location>
        <begin position="1073"/>
        <end position="1090"/>
    </location>
</feature>
<dbReference type="PROSITE" id="PS50110">
    <property type="entry name" value="RESPONSE_REGULATORY"/>
    <property type="match status" value="1"/>
</dbReference>
<dbReference type="InterPro" id="IPR011006">
    <property type="entry name" value="CheY-like_superfamily"/>
</dbReference>
<sequence>MSDGPQQETPPEAEEEAESGGLVSIRDALRAAALGDFSVRLPVDGGEGLHAEVARAFNALAARNERLVEELEDVCLAVGTEGKLGARADDSWCEGGWTDAVDSVNRLIDRLTSPMLQTTRILGKIAKGDLSERFDIQADGDVLALKKAVEATADQLRSVSAEVIRVAREVGVDGKLGAQAHVSGVSGPWRELVDGVNLLASNLTVQVRDIAQIATAIASGDLSQKITVEAKGDVADLKNTMNAMVDQLRTFADEVTRVAREVGTEGKLGGQARVPGVAGTWKELTESVNTMASNLTSQVRGIVAVVTAVAEGDLSRRLVLKASGEIEALADTINGMTDNLKVFAEQVTTVAREVGMEGQLGGQASVPGAAGTWKDLTENVNMLAGNLTAQVRNIALVTTAVAKGDLSRKITVEAKGEIETLKETINGMVEQLRTFASEVTRVAKEVGTDGQLGGQAEVPGVSGTWQGLTENVNIMAANLTDQVRGIGRVVTAVANGDLSKRLILVAKGEIATLADTINDMTDTLRTFADQVTSVAREVGIEGKLGGQASVPGAAGTWRDLTDNVNQLAANLTTQVRAIADVAASVTEGDLSRTIDVKARGEVLALKDTINQMIANLRDTTRENTEQDWLKTNLANFFPILQGQPSLESLTDQVMSKLTPLVGATHGAFYLFDDEDKELRLTSTYAYRRRKGLSNRFGLGDGLVGQCALEKKTIVVEDVPKDYVHIGSGLGESPPREIAVFPILYEEQVKGVIELGTFRRFTQIEVNFVEQLVMNLGLAINLIGASVRTEQLLEQLRGSNVELEGRRRELEDKAQELEARNRDVARASKSLEEKAEELAQVSKYKSQFLANMSHEIRTPLNSMLILAQMLAANEKERLGDREQEWASAIHAAGKELLSLINQVLDLSKIEAGRIEPHEEAVPIEGIRQLVERTFRPVALQKGLEFRIDVGEDVPRRVATDRQLLGQVLVNLLSNAFKFTKEGQVRLSIESHEETLEFAVSDTGIGIAPDQRRRIFEAFHQVDGSMTRRYEGTGLGLTISREYARLLGGDIEVESEEGKGSTFTLRLPLTVADRGEVPMEREPEKEGAKEPGEPAGMPAEAREQLQGKKVLVVEDDVRNLYSITALLESFGMEVSPASSARVAYRSLEEHPDFDVILMDLMMPEIDGYEATSTIREMPEASEIPIIILTAKVSQSDRERALEAGGSDFVAKPVEIGELATAILRNLGSE</sequence>
<feature type="domain" description="HAMP" evidence="13">
    <location>
        <begin position="293"/>
        <end position="345"/>
    </location>
</feature>
<feature type="coiled-coil region" evidence="9">
    <location>
        <begin position="792"/>
        <end position="840"/>
    </location>
</feature>
<dbReference type="PANTHER" id="PTHR45339:SF1">
    <property type="entry name" value="HYBRID SIGNAL TRANSDUCTION HISTIDINE KINASE J"/>
    <property type="match status" value="1"/>
</dbReference>
<dbReference type="Pfam" id="PF00072">
    <property type="entry name" value="Response_reg"/>
    <property type="match status" value="1"/>
</dbReference>
<dbReference type="InterPro" id="IPR003660">
    <property type="entry name" value="HAMP_dom"/>
</dbReference>
<dbReference type="KEGG" id="vin:AKJ08_1361"/>
<dbReference type="CDD" id="cd06225">
    <property type="entry name" value="HAMP"/>
    <property type="match status" value="6"/>
</dbReference>
<dbReference type="GO" id="GO:0016020">
    <property type="term" value="C:membrane"/>
    <property type="evidence" value="ECO:0007669"/>
    <property type="project" value="UniProtKB-SubCell"/>
</dbReference>
<dbReference type="SMART" id="SM00065">
    <property type="entry name" value="GAF"/>
    <property type="match status" value="1"/>
</dbReference>
<dbReference type="Pfam" id="PF02518">
    <property type="entry name" value="HATPase_c"/>
    <property type="match status" value="1"/>
</dbReference>
<dbReference type="RefSeq" id="WP_050725354.1">
    <property type="nucleotide sequence ID" value="NZ_CP012332.1"/>
</dbReference>
<dbReference type="InterPro" id="IPR004358">
    <property type="entry name" value="Sig_transdc_His_kin-like_C"/>
</dbReference>
<comment type="catalytic activity">
    <reaction evidence="1">
        <text>ATP + protein L-histidine = ADP + protein N-phospho-L-histidine.</text>
        <dbReference type="EC" id="2.7.13.3"/>
    </reaction>
</comment>
<evidence type="ECO:0000313" key="14">
    <source>
        <dbReference type="EMBL" id="AKU90974.1"/>
    </source>
</evidence>
<evidence type="ECO:0000256" key="1">
    <source>
        <dbReference type="ARBA" id="ARBA00000085"/>
    </source>
</evidence>
<gene>
    <name evidence="14" type="ORF">AKJ08_1361</name>
</gene>
<dbReference type="PANTHER" id="PTHR45339">
    <property type="entry name" value="HYBRID SIGNAL TRANSDUCTION HISTIDINE KINASE J"/>
    <property type="match status" value="1"/>
</dbReference>
<keyword evidence="6" id="KW-0418">Kinase</keyword>
<evidence type="ECO:0000259" key="12">
    <source>
        <dbReference type="PROSITE" id="PS50110"/>
    </source>
</evidence>
<dbReference type="AlphaFoldDB" id="A0A0K1PCX4"/>
<evidence type="ECO:0000256" key="5">
    <source>
        <dbReference type="ARBA" id="ARBA00022679"/>
    </source>
</evidence>
<evidence type="ECO:0000256" key="9">
    <source>
        <dbReference type="SAM" id="Coils"/>
    </source>
</evidence>
<dbReference type="InterPro" id="IPR003661">
    <property type="entry name" value="HisK_dim/P_dom"/>
</dbReference>
<dbReference type="FunFam" id="3.30.565.10:FF:000010">
    <property type="entry name" value="Sensor histidine kinase RcsC"/>
    <property type="match status" value="1"/>
</dbReference>
<dbReference type="Pfam" id="PF13185">
    <property type="entry name" value="GAF_2"/>
    <property type="match status" value="1"/>
</dbReference>
<dbReference type="Pfam" id="PF18947">
    <property type="entry name" value="HAMP_2"/>
    <property type="match status" value="2"/>
</dbReference>
<dbReference type="Gene3D" id="1.10.287.130">
    <property type="match status" value="1"/>
</dbReference>
<dbReference type="Gene3D" id="1.10.8.500">
    <property type="entry name" value="HAMP domain in histidine kinase"/>
    <property type="match status" value="1"/>
</dbReference>
<dbReference type="InterPro" id="IPR005467">
    <property type="entry name" value="His_kinase_dom"/>
</dbReference>
<dbReference type="SUPFAM" id="SSF55781">
    <property type="entry name" value="GAF domain-like"/>
    <property type="match status" value="1"/>
</dbReference>
<evidence type="ECO:0000256" key="4">
    <source>
        <dbReference type="ARBA" id="ARBA00022553"/>
    </source>
</evidence>
<dbReference type="InterPro" id="IPR003594">
    <property type="entry name" value="HATPase_dom"/>
</dbReference>
<evidence type="ECO:0000256" key="8">
    <source>
        <dbReference type="PROSITE-ProRule" id="PRU00169"/>
    </source>
</evidence>
<dbReference type="InterPro" id="IPR029016">
    <property type="entry name" value="GAF-like_dom_sf"/>
</dbReference>
<proteinExistence type="predicted"/>
<evidence type="ECO:0000256" key="2">
    <source>
        <dbReference type="ARBA" id="ARBA00004370"/>
    </source>
</evidence>
<dbReference type="SUPFAM" id="SSF58104">
    <property type="entry name" value="Methyl-accepting chemotaxis protein (MCP) signaling domain"/>
    <property type="match status" value="3"/>
</dbReference>
<dbReference type="Gene3D" id="3.40.50.2300">
    <property type="match status" value="1"/>
</dbReference>
<keyword evidence="4 8" id="KW-0597">Phosphoprotein</keyword>
<dbReference type="SMART" id="SM00387">
    <property type="entry name" value="HATPase_c"/>
    <property type="match status" value="1"/>
</dbReference>